<evidence type="ECO:0000256" key="1">
    <source>
        <dbReference type="SAM" id="MobiDB-lite"/>
    </source>
</evidence>
<dbReference type="Proteomes" id="UP000248014">
    <property type="component" value="Unassembled WGS sequence"/>
</dbReference>
<feature type="transmembrane region" description="Helical" evidence="2">
    <location>
        <begin position="210"/>
        <end position="236"/>
    </location>
</feature>
<keyword evidence="5" id="KW-1185">Reference proteome</keyword>
<dbReference type="InterPro" id="IPR024408">
    <property type="entry name" value="Muramidase"/>
</dbReference>
<dbReference type="RefSeq" id="WP_110300378.1">
    <property type="nucleotide sequence ID" value="NZ_QJJM01000023.1"/>
</dbReference>
<dbReference type="AlphaFoldDB" id="A0A2V3UPH4"/>
<evidence type="ECO:0000313" key="4">
    <source>
        <dbReference type="EMBL" id="PXW67901.1"/>
    </source>
</evidence>
<dbReference type="EMBL" id="QJJM01000023">
    <property type="protein sequence ID" value="PXW67901.1"/>
    <property type="molecule type" value="Genomic_DNA"/>
</dbReference>
<feature type="region of interest" description="Disordered" evidence="1">
    <location>
        <begin position="493"/>
        <end position="512"/>
    </location>
</feature>
<feature type="transmembrane region" description="Helical" evidence="2">
    <location>
        <begin position="242"/>
        <end position="261"/>
    </location>
</feature>
<evidence type="ECO:0000313" key="5">
    <source>
        <dbReference type="Proteomes" id="UP000248014"/>
    </source>
</evidence>
<gene>
    <name evidence="4" type="ORF">C7451_12337</name>
</gene>
<evidence type="ECO:0000256" key="2">
    <source>
        <dbReference type="SAM" id="Phobius"/>
    </source>
</evidence>
<evidence type="ECO:0000259" key="3">
    <source>
        <dbReference type="Pfam" id="PF11860"/>
    </source>
</evidence>
<keyword evidence="2" id="KW-1133">Transmembrane helix</keyword>
<keyword evidence="2" id="KW-0812">Transmembrane</keyword>
<keyword evidence="2" id="KW-0472">Membrane</keyword>
<feature type="domain" description="N-acetylmuramidase" evidence="3">
    <location>
        <begin position="668"/>
        <end position="824"/>
    </location>
</feature>
<organism evidence="4 5">
    <name type="scientific">Blastomonas natatoria</name>
    <dbReference type="NCBI Taxonomy" id="34015"/>
    <lineage>
        <taxon>Bacteria</taxon>
        <taxon>Pseudomonadati</taxon>
        <taxon>Pseudomonadota</taxon>
        <taxon>Alphaproteobacteria</taxon>
        <taxon>Sphingomonadales</taxon>
        <taxon>Sphingomonadaceae</taxon>
        <taxon>Blastomonas</taxon>
    </lineage>
</organism>
<protein>
    <submittedName>
        <fullName evidence="4">Uncharacterized protein DUF3380</fullName>
    </submittedName>
</protein>
<accession>A0A2V3UPH4</accession>
<reference evidence="4 5" key="1">
    <citation type="submission" date="2018-05" db="EMBL/GenBank/DDBJ databases">
        <title>Genomic Encyclopedia of Type Strains, Phase IV (KMG-IV): sequencing the most valuable type-strain genomes for metagenomic binning, comparative biology and taxonomic classification.</title>
        <authorList>
            <person name="Goeker M."/>
        </authorList>
    </citation>
    <scope>NUCLEOTIDE SEQUENCE [LARGE SCALE GENOMIC DNA]</scope>
    <source>
        <strain evidence="4 5">DSM 3183</strain>
    </source>
</reference>
<dbReference type="OrthoDB" id="1523598at2"/>
<comment type="caution">
    <text evidence="4">The sequence shown here is derived from an EMBL/GenBank/DDBJ whole genome shotgun (WGS) entry which is preliminary data.</text>
</comment>
<name>A0A2V3UPH4_9SPHN</name>
<proteinExistence type="predicted"/>
<sequence>MADEFVGYTFGNNSKMMNRWAELTGDAMGRATSQLKQGALAMGALFRQAAPTEEAAARLSQRFAVLALDAESFFGAANYDEAIGKIRAGLTGEAEPLRDYGVFLTEAAVKAKALELGMIKVGEELTEQGKIMARAILIQEGLAVANGDVERTAGDFANRVRALRAEILELSQEVGNTFLPLAERLVGWLKAAVSTIKDLPPNLKDAAIDFGIFAAAIGPVIVGFTTLATAVLPLFLANMGPVFVAISALMNPLGTALVLLGKLAGEFGLVSRALGLLASGAARFLGPWGLVISAILLFSDSIGSALRGVGAMIREELGPKAEALLDRLASLFADLDQAFQDIAASPIGDFFKMVTDIVGVLIEVLLRLVGSGIIAGIGALIDMVTGIAEYVQGVVQTVSKLLQGDWEGAWQAAGNTVARAVQRIANLIRGVMPWLAGALDLMARLTGDPTQLNSGQKSGGIGGAISFVQTVAGRASESMPVGLAAGSYAIPGSGDSKAKGARGRSGPSAEELADRREEIKLEQALAVAQEKGDIEGERALRRQLDLKSKIDQYERAGLDKAAAKLAAEKDLTELDQARAEAMAREIADEEAAIDLQLAELRNDYEAVRFLKDQEYIRKQILMWRGKDVSLAEAELRAANDLKNLEEARAEQMSRRLRADILAADGPGGFLDGPHLPKILFEAHIFDRETGGRFRASHPNISSRTWNRKLYVGGQGEWLRLYQAMQLDRRAALRSASVGGAQIMGFNHQLAGFDTVEAFWDAMKTSERAHLAAFVSFIRNRGLVSALRAISNRPADCIAFAKGYNGSGFAANEYHIKIAGAHAKWSAA</sequence>
<feature type="transmembrane region" description="Helical" evidence="2">
    <location>
        <begin position="273"/>
        <end position="298"/>
    </location>
</feature>
<dbReference type="Pfam" id="PF11860">
    <property type="entry name" value="Muramidase"/>
    <property type="match status" value="1"/>
</dbReference>